<reference evidence="2 3" key="2">
    <citation type="submission" date="2018-03" db="EMBL/GenBank/DDBJ databases">
        <title>The ancient ancestry and fast evolution of plastids.</title>
        <authorList>
            <person name="Moore K.R."/>
            <person name="Magnabosco C."/>
            <person name="Momper L."/>
            <person name="Gold D.A."/>
            <person name="Bosak T."/>
            <person name="Fournier G.P."/>
        </authorList>
    </citation>
    <scope>NUCLEOTIDE SEQUENCE [LARGE SCALE GENOMIC DNA]</scope>
    <source>
        <strain evidence="2 3">ULC18</strain>
    </source>
</reference>
<dbReference type="Pfam" id="PF10989">
    <property type="entry name" value="DUF2808"/>
    <property type="match status" value="1"/>
</dbReference>
<gene>
    <name evidence="2" type="ORF">C7B82_08115</name>
</gene>
<keyword evidence="3" id="KW-1185">Reference proteome</keyword>
<evidence type="ECO:0000313" key="2">
    <source>
        <dbReference type="EMBL" id="PSB30770.1"/>
    </source>
</evidence>
<protein>
    <recommendedName>
        <fullName evidence="4">DUF2808 domain-containing protein</fullName>
    </recommendedName>
</protein>
<reference evidence="3" key="1">
    <citation type="submission" date="2018-02" db="EMBL/GenBank/DDBJ databases">
        <authorList>
            <person name="Moore K."/>
            <person name="Momper L."/>
        </authorList>
    </citation>
    <scope>NUCLEOTIDE SEQUENCE [LARGE SCALE GENOMIC DNA]</scope>
    <source>
        <strain evidence="3">ULC18</strain>
    </source>
</reference>
<evidence type="ECO:0000313" key="3">
    <source>
        <dbReference type="Proteomes" id="UP000239576"/>
    </source>
</evidence>
<proteinExistence type="predicted"/>
<sequence length="185" mass="19764">MNWQSRLATAIALSLSTVGLVGLSAQAVKLANGTTSFVQPPRLESAVATQKAARFLGSTYYFTLTVPANAGEPLRTIVISPQEAPDRVEFNLDQTETFEGTFDREGTKLPHQTVTQDAKTQAITITFDPAIAAGKTVTIGLFANRNPDLGGVYLYGVTAFPSGDQPFGQFLGYGRIQIYDGGLNS</sequence>
<dbReference type="Proteomes" id="UP000239576">
    <property type="component" value="Unassembled WGS sequence"/>
</dbReference>
<dbReference type="AlphaFoldDB" id="A0A2T1EDF8"/>
<dbReference type="EMBL" id="PVWK01000048">
    <property type="protein sequence ID" value="PSB30770.1"/>
    <property type="molecule type" value="Genomic_DNA"/>
</dbReference>
<accession>A0A2T1EDF8</accession>
<comment type="caution">
    <text evidence="2">The sequence shown here is derived from an EMBL/GenBank/DDBJ whole genome shotgun (WGS) entry which is preliminary data.</text>
</comment>
<keyword evidence="1" id="KW-0732">Signal</keyword>
<dbReference type="RefSeq" id="WP_106255799.1">
    <property type="nucleotide sequence ID" value="NZ_CAWNSW010000050.1"/>
</dbReference>
<dbReference type="OrthoDB" id="423147at2"/>
<organism evidence="2 3">
    <name type="scientific">Stenomitos frigidus ULC18</name>
    <dbReference type="NCBI Taxonomy" id="2107698"/>
    <lineage>
        <taxon>Bacteria</taxon>
        <taxon>Bacillati</taxon>
        <taxon>Cyanobacteriota</taxon>
        <taxon>Cyanophyceae</taxon>
        <taxon>Leptolyngbyales</taxon>
        <taxon>Leptolyngbyaceae</taxon>
        <taxon>Stenomitos</taxon>
    </lineage>
</organism>
<name>A0A2T1EDF8_9CYAN</name>
<dbReference type="InterPro" id="IPR021256">
    <property type="entry name" value="DUF2808"/>
</dbReference>
<evidence type="ECO:0008006" key="4">
    <source>
        <dbReference type="Google" id="ProtNLM"/>
    </source>
</evidence>
<feature type="signal peptide" evidence="1">
    <location>
        <begin position="1"/>
        <end position="27"/>
    </location>
</feature>
<feature type="chain" id="PRO_5015529218" description="DUF2808 domain-containing protein" evidence="1">
    <location>
        <begin position="28"/>
        <end position="185"/>
    </location>
</feature>
<evidence type="ECO:0000256" key="1">
    <source>
        <dbReference type="SAM" id="SignalP"/>
    </source>
</evidence>